<name>A0A5S6QPB9_TRIMR</name>
<keyword evidence="1" id="KW-1185">Reference proteome</keyword>
<dbReference type="Proteomes" id="UP000046395">
    <property type="component" value="Unassembled WGS sequence"/>
</dbReference>
<reference evidence="2" key="1">
    <citation type="submission" date="2019-12" db="UniProtKB">
        <authorList>
            <consortium name="WormBaseParasite"/>
        </authorList>
    </citation>
    <scope>IDENTIFICATION</scope>
</reference>
<sequence length="102" mass="11177">MTSFFLAILRCPVDNHVKAKMNGKVSACLAVVCAVLLFAIQATPVYEGELSPAERDNLEALLERAGRRYLTRMASGNYIKRANAELVNGLLGMRYGDLMRAG</sequence>
<dbReference type="AlphaFoldDB" id="A0A5S6QPB9"/>
<evidence type="ECO:0000313" key="1">
    <source>
        <dbReference type="Proteomes" id="UP000046395"/>
    </source>
</evidence>
<dbReference type="WBParaSite" id="TMUE_2000009070.1">
    <property type="protein sequence ID" value="TMUE_2000009070.1"/>
    <property type="gene ID" value="WBGene00293954"/>
</dbReference>
<proteinExistence type="predicted"/>
<organism evidence="1 2">
    <name type="scientific">Trichuris muris</name>
    <name type="common">Mouse whipworm</name>
    <dbReference type="NCBI Taxonomy" id="70415"/>
    <lineage>
        <taxon>Eukaryota</taxon>
        <taxon>Metazoa</taxon>
        <taxon>Ecdysozoa</taxon>
        <taxon>Nematoda</taxon>
        <taxon>Enoplea</taxon>
        <taxon>Dorylaimia</taxon>
        <taxon>Trichinellida</taxon>
        <taxon>Trichuridae</taxon>
        <taxon>Trichuris</taxon>
    </lineage>
</organism>
<evidence type="ECO:0000313" key="2">
    <source>
        <dbReference type="WBParaSite" id="TMUE_2000009070.1"/>
    </source>
</evidence>
<protein>
    <submittedName>
        <fullName evidence="2">Uncharacterized protein</fullName>
    </submittedName>
</protein>
<accession>A0A5S6QPB9</accession>